<dbReference type="Gene3D" id="3.90.550.10">
    <property type="entry name" value="Spore Coat Polysaccharide Biosynthesis Protein SpsA, Chain A"/>
    <property type="match status" value="1"/>
</dbReference>
<name>A0A7T5BH33_9PROT</name>
<dbReference type="Pfam" id="PF00535">
    <property type="entry name" value="Glycos_transf_2"/>
    <property type="match status" value="1"/>
</dbReference>
<dbReference type="InterPro" id="IPR050834">
    <property type="entry name" value="Glycosyltransf_2"/>
</dbReference>
<dbReference type="RefSeq" id="WP_198660027.1">
    <property type="nucleotide sequence ID" value="NZ_CP059488.1"/>
</dbReference>
<dbReference type="GO" id="GO:0016740">
    <property type="term" value="F:transferase activity"/>
    <property type="evidence" value="ECO:0007669"/>
    <property type="project" value="UniProtKB-KW"/>
</dbReference>
<evidence type="ECO:0000313" key="2">
    <source>
        <dbReference type="EMBL" id="QQD71808.1"/>
    </source>
</evidence>
<accession>A0A7T5BH33</accession>
<gene>
    <name evidence="2" type="ORF">H2515_10190</name>
</gene>
<evidence type="ECO:0000259" key="1">
    <source>
        <dbReference type="Pfam" id="PF00535"/>
    </source>
</evidence>
<sequence>MTSAQSEGSEQAPLVSVVLMAYKRIEYLRITMASILGQTLGDFELIVADNSNSPEIARMCTVFDDPRIHYIGREPSLSMVQNAKSGMKLAKGKYIANIHDDDVLDARFLETLIHPMEQDEKIGLVFCDHKIIDADGVEDVAISDKNTRGWGREGLAEGVLTHRTDTILDHEVIPPPSGRVFRAGSIDLDEIDERAGLVYDLWMGFLHCKSAFECYYIPTRLMSYRVHVGSVTSHSAAISRENRAFMLSYFLAHQSFPEKNQIIKKKLALYSSNGAKLRLLVGENAEARVGLMKAFRLTGSMRCIMVYLFACLPSGLTRLTLKAMVHFRK</sequence>
<reference evidence="2 3" key="1">
    <citation type="submission" date="2020-07" db="EMBL/GenBank/DDBJ databases">
        <title>Complete genome sequence analysis of Acidithiobacillus ferrivorans XJFY6S-08 reveals extreme environmental adaptation to alpine acid mine drainage.</title>
        <authorList>
            <person name="Yan L."/>
            <person name="Ni Y."/>
        </authorList>
    </citation>
    <scope>NUCLEOTIDE SEQUENCE [LARGE SCALE GENOMIC DNA]</scope>
    <source>
        <strain evidence="2 3">XJFY6S-08</strain>
    </source>
</reference>
<dbReference type="CDD" id="cd00761">
    <property type="entry name" value="Glyco_tranf_GTA_type"/>
    <property type="match status" value="1"/>
</dbReference>
<keyword evidence="2" id="KW-0808">Transferase</keyword>
<protein>
    <submittedName>
        <fullName evidence="2">Glycosyltransferase family 2 protein</fullName>
    </submittedName>
</protein>
<organism evidence="2 3">
    <name type="scientific">Acidithiobacillus ferrivorans</name>
    <dbReference type="NCBI Taxonomy" id="160808"/>
    <lineage>
        <taxon>Bacteria</taxon>
        <taxon>Pseudomonadati</taxon>
        <taxon>Pseudomonadota</taxon>
        <taxon>Acidithiobacillia</taxon>
        <taxon>Acidithiobacillales</taxon>
        <taxon>Acidithiobacillaceae</taxon>
        <taxon>Acidithiobacillus</taxon>
    </lineage>
</organism>
<dbReference type="AlphaFoldDB" id="A0A7T5BH33"/>
<dbReference type="InterPro" id="IPR001173">
    <property type="entry name" value="Glyco_trans_2-like"/>
</dbReference>
<proteinExistence type="predicted"/>
<dbReference type="EMBL" id="CP059488">
    <property type="protein sequence ID" value="QQD71808.1"/>
    <property type="molecule type" value="Genomic_DNA"/>
</dbReference>
<dbReference type="PANTHER" id="PTHR43685:SF2">
    <property type="entry name" value="GLYCOSYLTRANSFERASE 2-LIKE DOMAIN-CONTAINING PROTEIN"/>
    <property type="match status" value="1"/>
</dbReference>
<dbReference type="SUPFAM" id="SSF53448">
    <property type="entry name" value="Nucleotide-diphospho-sugar transferases"/>
    <property type="match status" value="1"/>
</dbReference>
<dbReference type="PANTHER" id="PTHR43685">
    <property type="entry name" value="GLYCOSYLTRANSFERASE"/>
    <property type="match status" value="1"/>
</dbReference>
<dbReference type="Proteomes" id="UP000595420">
    <property type="component" value="Chromosome"/>
</dbReference>
<evidence type="ECO:0000313" key="3">
    <source>
        <dbReference type="Proteomes" id="UP000595420"/>
    </source>
</evidence>
<dbReference type="InterPro" id="IPR029044">
    <property type="entry name" value="Nucleotide-diphossugar_trans"/>
</dbReference>
<feature type="domain" description="Glycosyltransferase 2-like" evidence="1">
    <location>
        <begin position="16"/>
        <end position="126"/>
    </location>
</feature>